<dbReference type="Gene3D" id="3.40.710.10">
    <property type="entry name" value="DD-peptidase/beta-lactamase superfamily"/>
    <property type="match status" value="1"/>
</dbReference>
<accession>A0ABY5DKU8</accession>
<evidence type="ECO:0000256" key="3">
    <source>
        <dbReference type="ARBA" id="ARBA00007171"/>
    </source>
</evidence>
<evidence type="ECO:0000259" key="12">
    <source>
        <dbReference type="Pfam" id="PF00905"/>
    </source>
</evidence>
<name>A0ABY5DKU8_9ACTN</name>
<dbReference type="InterPro" id="IPR036138">
    <property type="entry name" value="PBP_dimer_sf"/>
</dbReference>
<dbReference type="Pfam" id="PF03717">
    <property type="entry name" value="PBP_dimer"/>
    <property type="match status" value="1"/>
</dbReference>
<keyword evidence="7" id="KW-0573">Peptidoglycan synthesis</keyword>
<dbReference type="InterPro" id="IPR005311">
    <property type="entry name" value="PBP_dimer"/>
</dbReference>
<evidence type="ECO:0000256" key="11">
    <source>
        <dbReference type="SAM" id="Phobius"/>
    </source>
</evidence>
<evidence type="ECO:0000256" key="6">
    <source>
        <dbReference type="ARBA" id="ARBA00022960"/>
    </source>
</evidence>
<keyword evidence="15" id="KW-1185">Reference proteome</keyword>
<comment type="subcellular location">
    <subcellularLocation>
        <location evidence="2">Cell membrane</location>
    </subcellularLocation>
    <subcellularLocation>
        <location evidence="1">Membrane</location>
        <topology evidence="1">Single-pass membrane protein</topology>
    </subcellularLocation>
</comment>
<feature type="transmembrane region" description="Helical" evidence="11">
    <location>
        <begin position="21"/>
        <end position="41"/>
    </location>
</feature>
<keyword evidence="5 11" id="KW-0812">Transmembrane</keyword>
<dbReference type="SUPFAM" id="SSF56601">
    <property type="entry name" value="beta-lactamase/transpeptidase-like"/>
    <property type="match status" value="1"/>
</dbReference>
<dbReference type="InterPro" id="IPR050515">
    <property type="entry name" value="Beta-lactam/transpept"/>
</dbReference>
<dbReference type="RefSeq" id="WP_254569113.1">
    <property type="nucleotide sequence ID" value="NZ_CP098502.1"/>
</dbReference>
<protein>
    <submittedName>
        <fullName evidence="14">Penicillin-binding protein 2</fullName>
    </submittedName>
</protein>
<feature type="domain" description="Penicillin-binding protein dimerisation" evidence="13">
    <location>
        <begin position="64"/>
        <end position="268"/>
    </location>
</feature>
<dbReference type="EMBL" id="CP098502">
    <property type="protein sequence ID" value="UTI62375.1"/>
    <property type="molecule type" value="Genomic_DNA"/>
</dbReference>
<dbReference type="PANTHER" id="PTHR30627">
    <property type="entry name" value="PEPTIDOGLYCAN D,D-TRANSPEPTIDASE"/>
    <property type="match status" value="1"/>
</dbReference>
<organism evidence="14 15">
    <name type="scientific">Paraconexibacter antarcticus</name>
    <dbReference type="NCBI Taxonomy" id="2949664"/>
    <lineage>
        <taxon>Bacteria</taxon>
        <taxon>Bacillati</taxon>
        <taxon>Actinomycetota</taxon>
        <taxon>Thermoleophilia</taxon>
        <taxon>Solirubrobacterales</taxon>
        <taxon>Paraconexibacteraceae</taxon>
        <taxon>Paraconexibacter</taxon>
    </lineage>
</organism>
<reference evidence="14 15" key="1">
    <citation type="submission" date="2022-06" db="EMBL/GenBank/DDBJ databases">
        <title>Paraconexibacter antarcticus.</title>
        <authorList>
            <person name="Kim C.S."/>
        </authorList>
    </citation>
    <scope>NUCLEOTIDE SEQUENCE [LARGE SCALE GENOMIC DNA]</scope>
    <source>
        <strain evidence="14 15">02-257</strain>
    </source>
</reference>
<keyword evidence="9 11" id="KW-0472">Membrane</keyword>
<evidence type="ECO:0000259" key="13">
    <source>
        <dbReference type="Pfam" id="PF03717"/>
    </source>
</evidence>
<keyword evidence="8 11" id="KW-1133">Transmembrane helix</keyword>
<evidence type="ECO:0000256" key="9">
    <source>
        <dbReference type="ARBA" id="ARBA00023136"/>
    </source>
</evidence>
<dbReference type="PANTHER" id="PTHR30627:SF2">
    <property type="entry name" value="PEPTIDOGLYCAN D,D-TRANSPEPTIDASE MRDA"/>
    <property type="match status" value="1"/>
</dbReference>
<dbReference type="SUPFAM" id="SSF56519">
    <property type="entry name" value="Penicillin binding protein dimerisation domain"/>
    <property type="match status" value="1"/>
</dbReference>
<dbReference type="Gene3D" id="3.90.1310.10">
    <property type="entry name" value="Penicillin-binding protein 2a (Domain 2)"/>
    <property type="match status" value="1"/>
</dbReference>
<dbReference type="InterPro" id="IPR001460">
    <property type="entry name" value="PCN-bd_Tpept"/>
</dbReference>
<dbReference type="Proteomes" id="UP001056035">
    <property type="component" value="Chromosome"/>
</dbReference>
<evidence type="ECO:0000313" key="14">
    <source>
        <dbReference type="EMBL" id="UTI62375.1"/>
    </source>
</evidence>
<keyword evidence="6" id="KW-0133">Cell shape</keyword>
<dbReference type="InterPro" id="IPR012338">
    <property type="entry name" value="Beta-lactam/transpept-like"/>
</dbReference>
<keyword evidence="4" id="KW-1003">Cell membrane</keyword>
<proteinExistence type="inferred from homology"/>
<evidence type="ECO:0000256" key="8">
    <source>
        <dbReference type="ARBA" id="ARBA00022989"/>
    </source>
</evidence>
<feature type="domain" description="Penicillin-binding protein transpeptidase" evidence="12">
    <location>
        <begin position="307"/>
        <end position="674"/>
    </location>
</feature>
<evidence type="ECO:0000256" key="7">
    <source>
        <dbReference type="ARBA" id="ARBA00022984"/>
    </source>
</evidence>
<evidence type="ECO:0000256" key="10">
    <source>
        <dbReference type="ARBA" id="ARBA00023316"/>
    </source>
</evidence>
<dbReference type="Pfam" id="PF00905">
    <property type="entry name" value="Transpeptidase"/>
    <property type="match status" value="1"/>
</dbReference>
<evidence type="ECO:0000256" key="2">
    <source>
        <dbReference type="ARBA" id="ARBA00004236"/>
    </source>
</evidence>
<sequence>MIDPVSPDHRPPVSPQLALRVAALGVVACVLFAVIFFRLWYLQVLSGDQYLAQAQTNKVRVEPLPAPRGAIVDRDGEPIVENRLAIVVKLKPESLPVSEKKAAALYGDAVIARSKRAKGRQGPPIVIPATPPDLQGRFARLSRTLQVKTRDIQSFVIRGLFLAGYAPVTIKTDVSEDVRTYIAERQDEFPGVSVETTFLRQYPDRTLAAQLLGTASQISPDELKTKEFEGVPAGSIVGQSGIERTYDQYLRGRDGKERLLVDAQGNPRGEGVTVPPKPGSDLQLTLSLKLQRAGQTAYGNVAGPNPGAFVALDPRNGDVLAMGSFPTFDPNVLVGNISQKKYDAIFNQGTTPQFNRVIGAHYATGSTFKPITAIAALESGKITTTEKIDDTGCIKIGIQQRCNAKHEVFGPVDMQNAIRVSSDIYFYTLGERTNAGPDAPHGGPIQAVARRFGFEHTTGIDLPGEAKGLVPDPAWRTRVGQEETACRRKKHIPDNASGPAAAAGGCGISDRRPWSIGDNVSLSIGQGDLQATPLQVAVAYAGIAEGGRVPTPRLGAAVLDDKGLPLQKLPPSGARRVKLDPSYRDTIMAGLHDAASAPGGTSTAVFAGWNQSRFPIYGKTGTAQVAAQPNDQSWYVAYSYDGPDHKRPIVVAVTVENGGFGAAKAAPIACRILKAWFGKGANVGATCVPGSNASL</sequence>
<evidence type="ECO:0000313" key="15">
    <source>
        <dbReference type="Proteomes" id="UP001056035"/>
    </source>
</evidence>
<evidence type="ECO:0000256" key="1">
    <source>
        <dbReference type="ARBA" id="ARBA00004167"/>
    </source>
</evidence>
<comment type="similarity">
    <text evidence="3">Belongs to the transpeptidase family.</text>
</comment>
<gene>
    <name evidence="14" type="ORF">NBH00_13495</name>
</gene>
<evidence type="ECO:0000256" key="5">
    <source>
        <dbReference type="ARBA" id="ARBA00022692"/>
    </source>
</evidence>
<keyword evidence="10" id="KW-0961">Cell wall biogenesis/degradation</keyword>
<evidence type="ECO:0000256" key="4">
    <source>
        <dbReference type="ARBA" id="ARBA00022475"/>
    </source>
</evidence>